<dbReference type="Gene3D" id="3.30.40.10">
    <property type="entry name" value="Zinc/RING finger domain, C3HC4 (zinc finger)"/>
    <property type="match status" value="1"/>
</dbReference>
<keyword evidence="5 8" id="KW-0863">Zinc-finger</keyword>
<evidence type="ECO:0000256" key="9">
    <source>
        <dbReference type="SAM" id="MobiDB-lite"/>
    </source>
</evidence>
<proteinExistence type="predicted"/>
<evidence type="ECO:0000256" key="8">
    <source>
        <dbReference type="PROSITE-ProRule" id="PRU00175"/>
    </source>
</evidence>
<evidence type="ECO:0000256" key="4">
    <source>
        <dbReference type="ARBA" id="ARBA00022723"/>
    </source>
</evidence>
<feature type="compositionally biased region" description="Polar residues" evidence="9">
    <location>
        <begin position="188"/>
        <end position="207"/>
    </location>
</feature>
<feature type="compositionally biased region" description="Basic and acidic residues" evidence="9">
    <location>
        <begin position="403"/>
        <end position="425"/>
    </location>
</feature>
<keyword evidence="3" id="KW-0808">Transferase</keyword>
<dbReference type="Proteomes" id="UP000054558">
    <property type="component" value="Unassembled WGS sequence"/>
</dbReference>
<gene>
    <name evidence="11" type="ORF">KFL_001130130</name>
</gene>
<dbReference type="AlphaFoldDB" id="A0A0U9HLC9"/>
<dbReference type="EMBL" id="DF237062">
    <property type="protein sequence ID" value="GAQ82494.1"/>
    <property type="molecule type" value="Genomic_DNA"/>
</dbReference>
<dbReference type="GO" id="GO:0016567">
    <property type="term" value="P:protein ubiquitination"/>
    <property type="evidence" value="ECO:0000318"/>
    <property type="project" value="GO_Central"/>
</dbReference>
<evidence type="ECO:0000256" key="5">
    <source>
        <dbReference type="ARBA" id="ARBA00022771"/>
    </source>
</evidence>
<feature type="compositionally biased region" description="Low complexity" evidence="9">
    <location>
        <begin position="208"/>
        <end position="233"/>
    </location>
</feature>
<dbReference type="SMART" id="SM00184">
    <property type="entry name" value="RING"/>
    <property type="match status" value="1"/>
</dbReference>
<keyword evidence="4" id="KW-0479">Metal-binding</keyword>
<dbReference type="PANTHER" id="PTHR15710">
    <property type="entry name" value="E3 UBIQUITIN-PROTEIN LIGASE PRAJA"/>
    <property type="match status" value="1"/>
</dbReference>
<evidence type="ECO:0000256" key="2">
    <source>
        <dbReference type="ARBA" id="ARBA00012483"/>
    </source>
</evidence>
<dbReference type="Pfam" id="PF13639">
    <property type="entry name" value="zf-RING_2"/>
    <property type="match status" value="1"/>
</dbReference>
<evidence type="ECO:0000313" key="12">
    <source>
        <dbReference type="Proteomes" id="UP000054558"/>
    </source>
</evidence>
<feature type="compositionally biased region" description="Acidic residues" evidence="9">
    <location>
        <begin position="157"/>
        <end position="167"/>
    </location>
</feature>
<dbReference type="OrthoDB" id="8062037at2759"/>
<organism evidence="11 12">
    <name type="scientific">Klebsormidium nitens</name>
    <name type="common">Green alga</name>
    <name type="synonym">Ulothrix nitens</name>
    <dbReference type="NCBI Taxonomy" id="105231"/>
    <lineage>
        <taxon>Eukaryota</taxon>
        <taxon>Viridiplantae</taxon>
        <taxon>Streptophyta</taxon>
        <taxon>Klebsormidiophyceae</taxon>
        <taxon>Klebsormidiales</taxon>
        <taxon>Klebsormidiaceae</taxon>
        <taxon>Klebsormidium</taxon>
    </lineage>
</organism>
<dbReference type="OMA" id="YSVICRV"/>
<keyword evidence="6" id="KW-0833">Ubl conjugation pathway</keyword>
<name>A0A0U9HLC9_KLENI</name>
<evidence type="ECO:0000256" key="3">
    <source>
        <dbReference type="ARBA" id="ARBA00022679"/>
    </source>
</evidence>
<protein>
    <recommendedName>
        <fullName evidence="2">RING-type E3 ubiquitin transferase</fullName>
        <ecNumber evidence="2">2.3.2.27</ecNumber>
    </recommendedName>
</protein>
<dbReference type="InterPro" id="IPR001841">
    <property type="entry name" value="Znf_RING"/>
</dbReference>
<dbReference type="FunFam" id="3.30.40.10:FF:000127">
    <property type="entry name" value="E3 ubiquitin-protein ligase RNF181"/>
    <property type="match status" value="1"/>
</dbReference>
<accession>A0A0U9HLC9</accession>
<dbReference type="GO" id="GO:0005737">
    <property type="term" value="C:cytoplasm"/>
    <property type="evidence" value="ECO:0000318"/>
    <property type="project" value="GO_Central"/>
</dbReference>
<feature type="domain" description="RING-type" evidence="10">
    <location>
        <begin position="353"/>
        <end position="394"/>
    </location>
</feature>
<feature type="region of interest" description="Disordered" evidence="9">
    <location>
        <begin position="155"/>
        <end position="248"/>
    </location>
</feature>
<dbReference type="CDD" id="cd16667">
    <property type="entry name" value="RING-H2_RNF126-like"/>
    <property type="match status" value="1"/>
</dbReference>
<dbReference type="PROSITE" id="PS50089">
    <property type="entry name" value="ZF_RING_2"/>
    <property type="match status" value="1"/>
</dbReference>
<reference evidence="11 12" key="1">
    <citation type="journal article" date="2014" name="Nat. Commun.">
        <title>Klebsormidium flaccidum genome reveals primary factors for plant terrestrial adaptation.</title>
        <authorList>
            <person name="Hori K."/>
            <person name="Maruyama F."/>
            <person name="Fujisawa T."/>
            <person name="Togashi T."/>
            <person name="Yamamoto N."/>
            <person name="Seo M."/>
            <person name="Sato S."/>
            <person name="Yamada T."/>
            <person name="Mori H."/>
            <person name="Tajima N."/>
            <person name="Moriyama T."/>
            <person name="Ikeuchi M."/>
            <person name="Watanabe M."/>
            <person name="Wada H."/>
            <person name="Kobayashi K."/>
            <person name="Saito M."/>
            <person name="Masuda T."/>
            <person name="Sasaki-Sekimoto Y."/>
            <person name="Mashiguchi K."/>
            <person name="Awai K."/>
            <person name="Shimojima M."/>
            <person name="Masuda S."/>
            <person name="Iwai M."/>
            <person name="Nobusawa T."/>
            <person name="Narise T."/>
            <person name="Kondo S."/>
            <person name="Saito H."/>
            <person name="Sato R."/>
            <person name="Murakawa M."/>
            <person name="Ihara Y."/>
            <person name="Oshima-Yamada Y."/>
            <person name="Ohtaka K."/>
            <person name="Satoh M."/>
            <person name="Sonobe K."/>
            <person name="Ishii M."/>
            <person name="Ohtani R."/>
            <person name="Kanamori-Sato M."/>
            <person name="Honoki R."/>
            <person name="Miyazaki D."/>
            <person name="Mochizuki H."/>
            <person name="Umetsu J."/>
            <person name="Higashi K."/>
            <person name="Shibata D."/>
            <person name="Kamiya Y."/>
            <person name="Sato N."/>
            <person name="Nakamura Y."/>
            <person name="Tabata S."/>
            <person name="Ida S."/>
            <person name="Kurokawa K."/>
            <person name="Ohta H."/>
        </authorList>
    </citation>
    <scope>NUCLEOTIDE SEQUENCE [LARGE SCALE GENOMIC DNA]</scope>
    <source>
        <strain evidence="11 12">NIES-2285</strain>
    </source>
</reference>
<comment type="catalytic activity">
    <reaction evidence="1">
        <text>S-ubiquitinyl-[E2 ubiquitin-conjugating enzyme]-L-cysteine + [acceptor protein]-L-lysine = [E2 ubiquitin-conjugating enzyme]-L-cysteine + N(6)-ubiquitinyl-[acceptor protein]-L-lysine.</text>
        <dbReference type="EC" id="2.3.2.27"/>
    </reaction>
</comment>
<keyword evidence="7" id="KW-0862">Zinc</keyword>
<dbReference type="STRING" id="105231.A0A0U9HLC9"/>
<dbReference type="GO" id="GO:0008270">
    <property type="term" value="F:zinc ion binding"/>
    <property type="evidence" value="ECO:0007669"/>
    <property type="project" value="UniProtKB-KW"/>
</dbReference>
<sequence length="433" mass="47757">MKLSVKDEAAELQLKLGKKATFEDAVKKLTMLVANEYLVADLEARNAIDTAVSRVATLLQTRYSGDSSRGFWTAGATLFEAAAQVVKMGDQKKKVQKYLAKAHEFLGEDEPVQAEASFAPQPRFLFEGQLSQDPPPMRAPDAQALFSSMFGQFIGVEPDDVPMEPADEVERSPSEATSQEDQPAIAAEQQTPAETRQGTSPSSTDQASESPATDSSQPSSSSETPQTEEQTAQGGTDRQVPPEEATNREDVLELPEWAEALRAPNGGLFDQLRGDTPLDRPSIQGALQRLQEMLHAGNAAVFPGLEEALQASLEDAGQRSKQRPAAAKDEVERLPVMDVDEAKLRQFGAGTQCAVCREDLVVGDKVQQMPCNHLFHPPCLAPWLEENNSCPICRFELRTDDNEYERRKEREKEEEEDRRGAENAVREGQFMYM</sequence>
<feature type="region of interest" description="Disordered" evidence="9">
    <location>
        <begin position="403"/>
        <end position="433"/>
    </location>
</feature>
<dbReference type="EC" id="2.3.2.27" evidence="2"/>
<dbReference type="InterPro" id="IPR013083">
    <property type="entry name" value="Znf_RING/FYVE/PHD"/>
</dbReference>
<evidence type="ECO:0000256" key="1">
    <source>
        <dbReference type="ARBA" id="ARBA00000900"/>
    </source>
</evidence>
<evidence type="ECO:0000256" key="7">
    <source>
        <dbReference type="ARBA" id="ARBA00022833"/>
    </source>
</evidence>
<evidence type="ECO:0000259" key="10">
    <source>
        <dbReference type="PROSITE" id="PS50089"/>
    </source>
</evidence>
<dbReference type="SUPFAM" id="SSF57850">
    <property type="entry name" value="RING/U-box"/>
    <property type="match status" value="1"/>
</dbReference>
<evidence type="ECO:0000256" key="6">
    <source>
        <dbReference type="ARBA" id="ARBA00022786"/>
    </source>
</evidence>
<keyword evidence="12" id="KW-1185">Reference proteome</keyword>
<dbReference type="PANTHER" id="PTHR15710:SF4">
    <property type="entry name" value="E3 UBIQUITIN-PROTEIN LIGASE AIP2"/>
    <property type="match status" value="1"/>
</dbReference>
<dbReference type="GO" id="GO:0061630">
    <property type="term" value="F:ubiquitin protein ligase activity"/>
    <property type="evidence" value="ECO:0000318"/>
    <property type="project" value="GO_Central"/>
</dbReference>
<evidence type="ECO:0000313" key="11">
    <source>
        <dbReference type="EMBL" id="GAQ82494.1"/>
    </source>
</evidence>